<accession>A0AB73BM38</accession>
<feature type="transmembrane region" description="Helical" evidence="1">
    <location>
        <begin position="176"/>
        <end position="192"/>
    </location>
</feature>
<dbReference type="EMBL" id="SEUK01000031">
    <property type="protein sequence ID" value="KAA1165463.1"/>
    <property type="molecule type" value="Genomic_DNA"/>
</dbReference>
<feature type="transmembrane region" description="Helical" evidence="1">
    <location>
        <begin position="48"/>
        <end position="73"/>
    </location>
</feature>
<evidence type="ECO:0000313" key="2">
    <source>
        <dbReference type="EMBL" id="KAA1165463.1"/>
    </source>
</evidence>
<keyword evidence="1" id="KW-1133">Transmembrane helix</keyword>
<dbReference type="RefSeq" id="WP_149613291.1">
    <property type="nucleotide sequence ID" value="NZ_SEUK01000031.1"/>
</dbReference>
<evidence type="ECO:0000256" key="1">
    <source>
        <dbReference type="SAM" id="Phobius"/>
    </source>
</evidence>
<sequence length="227" mass="26506">MTEPPKDLTEQINNDTVLASCKKTLIILSSILLALTFSGAKITEANTFIFKITFTNPLGLSSLMLLAIGYLLIRYNSLSHLYVESFQKQWSEKVISNSFYRNYDHHNDIVSGFIPELFKPYVDLNNERIKRESHDFVEYDLKTQLFFNAYFYLTIHDESGPSEPIKIYLFSSKSRFKLKYLAAISLISYYWLIEQFRHRESLELYGPMFIGFIAVFCSVWSRFNSSI</sequence>
<comment type="caution">
    <text evidence="2">The sequence shown here is derived from an EMBL/GenBank/DDBJ whole genome shotgun (WGS) entry which is preliminary data.</text>
</comment>
<name>A0AB73BM38_9GAMM</name>
<feature type="transmembrane region" description="Helical" evidence="1">
    <location>
        <begin position="204"/>
        <end position="223"/>
    </location>
</feature>
<evidence type="ECO:0000313" key="3">
    <source>
        <dbReference type="Proteomes" id="UP000324162"/>
    </source>
</evidence>
<feature type="transmembrane region" description="Helical" evidence="1">
    <location>
        <begin position="25"/>
        <end position="42"/>
    </location>
</feature>
<gene>
    <name evidence="2" type="ORF">EU508_00590</name>
</gene>
<reference evidence="2 3" key="1">
    <citation type="submission" date="2019-01" db="EMBL/GenBank/DDBJ databases">
        <title>Genome sequences of marine Pseudoalteromonas species.</title>
        <authorList>
            <person name="Boraston A.B."/>
            <person name="Hehemann J.-H."/>
            <person name="Vickers C.J."/>
            <person name="Salama-Alber O."/>
            <person name="Abe K."/>
            <person name="Hettle A.J."/>
        </authorList>
    </citation>
    <scope>NUCLEOTIDE SEQUENCE [LARGE SCALE GENOMIC DNA]</scope>
    <source>
        <strain evidence="2 3">PS42</strain>
    </source>
</reference>
<proteinExistence type="predicted"/>
<dbReference type="Proteomes" id="UP000324162">
    <property type="component" value="Unassembled WGS sequence"/>
</dbReference>
<keyword evidence="1" id="KW-0812">Transmembrane</keyword>
<organism evidence="2 3">
    <name type="scientific">Pseudoalteromonas fuliginea</name>
    <dbReference type="NCBI Taxonomy" id="1872678"/>
    <lineage>
        <taxon>Bacteria</taxon>
        <taxon>Pseudomonadati</taxon>
        <taxon>Pseudomonadota</taxon>
        <taxon>Gammaproteobacteria</taxon>
        <taxon>Alteromonadales</taxon>
        <taxon>Pseudoalteromonadaceae</taxon>
        <taxon>Pseudoalteromonas</taxon>
    </lineage>
</organism>
<dbReference type="AlphaFoldDB" id="A0AB73BM38"/>
<protein>
    <submittedName>
        <fullName evidence="2">Uncharacterized protein</fullName>
    </submittedName>
</protein>
<keyword evidence="1" id="KW-0472">Membrane</keyword>